<accession>A0AAD2G520</accession>
<feature type="compositionally biased region" description="Acidic residues" evidence="1">
    <location>
        <begin position="16"/>
        <end position="28"/>
    </location>
</feature>
<dbReference type="EMBL" id="CAKOGP040002125">
    <property type="protein sequence ID" value="CAJ1963035.1"/>
    <property type="molecule type" value="Genomic_DNA"/>
</dbReference>
<evidence type="ECO:0000313" key="4">
    <source>
        <dbReference type="Proteomes" id="UP001295423"/>
    </source>
</evidence>
<dbReference type="Proteomes" id="UP001295423">
    <property type="component" value="Unassembled WGS sequence"/>
</dbReference>
<evidence type="ECO:0000256" key="1">
    <source>
        <dbReference type="SAM" id="MobiDB-lite"/>
    </source>
</evidence>
<protein>
    <recommendedName>
        <fullName evidence="2">DUF6824 domain-containing protein</fullName>
    </recommendedName>
</protein>
<dbReference type="InterPro" id="IPR036865">
    <property type="entry name" value="CRAL-TRIO_dom_sf"/>
</dbReference>
<dbReference type="Pfam" id="PF20710">
    <property type="entry name" value="DUF6824"/>
    <property type="match status" value="1"/>
</dbReference>
<gene>
    <name evidence="3" type="ORF">CYCCA115_LOCUS19978</name>
</gene>
<dbReference type="AlphaFoldDB" id="A0AAD2G520"/>
<evidence type="ECO:0000313" key="3">
    <source>
        <dbReference type="EMBL" id="CAJ1963035.1"/>
    </source>
</evidence>
<proteinExistence type="predicted"/>
<keyword evidence="4" id="KW-1185">Reference proteome</keyword>
<sequence length="453" mass="52107">MWDDSLWDGYSLTQENDTDTDIKPDEDDSKSAEVFSRRVPPNASDPKSADSLIASQMAKLSVADREKVYMDVHAIPDDCVVETPELIQKSLRVLQHEIDILPDKKAYNIAERLSPKYTQDREFRLAFLRCEKFECQKAALRFVRHFQVKLDLFGQDMLTKDITQDDLDVDDMECLYLSNGRFLNAHDKAGRRINMIVMVQKTYRTVTVLRKGFYTLMTAYRDLEIQRRGFVTISIQFGDEINGTSADNADLVWKLPKLNEAVPLCLSATHLCYTKEAWDGMHAMIKTAFSKANQVRCRVHCGPILKCLEELRRHGIDPSYIPVNHKGEITDLAKDRKRIEQQRRQERLKYPTHSTIALPFCEDVLLGKGTPFQIHHGNKKLQQFVTDRFKKYERAQKKGEKKAVAQEIMDVVRGNGGLFLKQDGNKWAPVTDDVALMKVGALFRYLRLKNGTK</sequence>
<reference evidence="3" key="1">
    <citation type="submission" date="2023-08" db="EMBL/GenBank/DDBJ databases">
        <authorList>
            <person name="Audoor S."/>
            <person name="Bilcke G."/>
        </authorList>
    </citation>
    <scope>NUCLEOTIDE SEQUENCE</scope>
</reference>
<dbReference type="InterPro" id="IPR049227">
    <property type="entry name" value="DUF6824"/>
</dbReference>
<feature type="domain" description="DUF6824" evidence="2">
    <location>
        <begin position="363"/>
        <end position="444"/>
    </location>
</feature>
<feature type="region of interest" description="Disordered" evidence="1">
    <location>
        <begin position="1"/>
        <end position="50"/>
    </location>
</feature>
<evidence type="ECO:0000259" key="2">
    <source>
        <dbReference type="Pfam" id="PF20710"/>
    </source>
</evidence>
<organism evidence="3 4">
    <name type="scientific">Cylindrotheca closterium</name>
    <dbReference type="NCBI Taxonomy" id="2856"/>
    <lineage>
        <taxon>Eukaryota</taxon>
        <taxon>Sar</taxon>
        <taxon>Stramenopiles</taxon>
        <taxon>Ochrophyta</taxon>
        <taxon>Bacillariophyta</taxon>
        <taxon>Bacillariophyceae</taxon>
        <taxon>Bacillariophycidae</taxon>
        <taxon>Bacillariales</taxon>
        <taxon>Bacillariaceae</taxon>
        <taxon>Cylindrotheca</taxon>
    </lineage>
</organism>
<dbReference type="Gene3D" id="3.40.525.10">
    <property type="entry name" value="CRAL-TRIO lipid binding domain"/>
    <property type="match status" value="1"/>
</dbReference>
<name>A0AAD2G520_9STRA</name>
<comment type="caution">
    <text evidence="3">The sequence shown here is derived from an EMBL/GenBank/DDBJ whole genome shotgun (WGS) entry which is preliminary data.</text>
</comment>